<dbReference type="RefSeq" id="XP_053072956.1">
    <property type="nucleotide sequence ID" value="XM_053216981.1"/>
</dbReference>
<name>A0ABM3PMQ2_ACIJB</name>
<reference evidence="3 4" key="1">
    <citation type="submission" date="2025-05" db="UniProtKB">
        <authorList>
            <consortium name="RefSeq"/>
        </authorList>
    </citation>
    <scope>IDENTIFICATION</scope>
    <source>
        <tissue evidence="3 4">Blood</tissue>
    </source>
</reference>
<evidence type="ECO:0000313" key="4">
    <source>
        <dbReference type="RefSeq" id="XP_053072956.1"/>
    </source>
</evidence>
<protein>
    <submittedName>
        <fullName evidence="3 4">Uncharacterized protein LOC113601314 isoform X1</fullName>
    </submittedName>
</protein>
<evidence type="ECO:0000313" key="2">
    <source>
        <dbReference type="Proteomes" id="UP001652583"/>
    </source>
</evidence>
<proteinExistence type="predicted"/>
<keyword evidence="2" id="KW-1185">Reference proteome</keyword>
<feature type="region of interest" description="Disordered" evidence="1">
    <location>
        <begin position="102"/>
        <end position="123"/>
    </location>
</feature>
<organism evidence="2 3">
    <name type="scientific">Acinonyx jubatus</name>
    <name type="common">Cheetah</name>
    <dbReference type="NCBI Taxonomy" id="32536"/>
    <lineage>
        <taxon>Eukaryota</taxon>
        <taxon>Metazoa</taxon>
        <taxon>Chordata</taxon>
        <taxon>Craniata</taxon>
        <taxon>Vertebrata</taxon>
        <taxon>Euteleostomi</taxon>
        <taxon>Mammalia</taxon>
        <taxon>Eutheria</taxon>
        <taxon>Laurasiatheria</taxon>
        <taxon>Carnivora</taxon>
        <taxon>Feliformia</taxon>
        <taxon>Felidae</taxon>
        <taxon>Felinae</taxon>
        <taxon>Acinonyx</taxon>
    </lineage>
</organism>
<dbReference type="Proteomes" id="UP001652583">
    <property type="component" value="Chromosome B1"/>
</dbReference>
<evidence type="ECO:0000313" key="3">
    <source>
        <dbReference type="RefSeq" id="XP_053072955.1"/>
    </source>
</evidence>
<sequence>MVRGVSEFSPRWEGVIKSGGNLALTPRKPEGSHGNQEIPHGAQKAVTATRPVRPRFRHQGSTAQARASPAPQEGRRGSAQAGGGGSAARLSCAVHQPSLGAAGSAVGKSRLDRRRPGVTRRTLGTHVGSRCPVSPKILCAKCGSGAFRKEDTAVYYSYEKKHCQESSERFRDAICRISRFQQNCFTLNNVDVTFILIWRTY</sequence>
<gene>
    <name evidence="3 4" type="primary">LOC113601314</name>
</gene>
<feature type="region of interest" description="Disordered" evidence="1">
    <location>
        <begin position="17"/>
        <end position="87"/>
    </location>
</feature>
<dbReference type="RefSeq" id="XP_053072955.1">
    <property type="nucleotide sequence ID" value="XM_053216980.1"/>
</dbReference>
<dbReference type="GeneID" id="113601314"/>
<accession>A0ABM3PMQ2</accession>
<evidence type="ECO:0000256" key="1">
    <source>
        <dbReference type="SAM" id="MobiDB-lite"/>
    </source>
</evidence>